<dbReference type="AlphaFoldDB" id="A0A7C3VF94"/>
<keyword evidence="2" id="KW-1277">Toxin-antitoxin system</keyword>
<dbReference type="Gene3D" id="2.30.30.110">
    <property type="match status" value="1"/>
</dbReference>
<evidence type="ECO:0000256" key="1">
    <source>
        <dbReference type="ARBA" id="ARBA00007521"/>
    </source>
</evidence>
<protein>
    <recommendedName>
        <fullName evidence="3">mRNA interferase</fullName>
        <ecNumber evidence="3">3.1.-.-</ecNumber>
    </recommendedName>
</protein>
<dbReference type="GO" id="GO:0016787">
    <property type="term" value="F:hydrolase activity"/>
    <property type="evidence" value="ECO:0007669"/>
    <property type="project" value="UniProtKB-KW"/>
</dbReference>
<name>A0A7C3VF94_9CYAN</name>
<gene>
    <name evidence="4" type="ORF">ENR15_04960</name>
</gene>
<dbReference type="InterPro" id="IPR003477">
    <property type="entry name" value="PemK-like"/>
</dbReference>
<dbReference type="Pfam" id="PF02452">
    <property type="entry name" value="PemK_toxin"/>
    <property type="match status" value="1"/>
</dbReference>
<dbReference type="GO" id="GO:0003677">
    <property type="term" value="F:DNA binding"/>
    <property type="evidence" value="ECO:0007669"/>
    <property type="project" value="InterPro"/>
</dbReference>
<accession>A0A7C3VF94</accession>
<dbReference type="EC" id="3.1.-.-" evidence="3"/>
<evidence type="ECO:0000313" key="4">
    <source>
        <dbReference type="EMBL" id="HGG00014.1"/>
    </source>
</evidence>
<comment type="similarity">
    <text evidence="1 3">Belongs to the PemK/MazF family.</text>
</comment>
<dbReference type="EMBL" id="DSPX01000044">
    <property type="protein sequence ID" value="HGG00014.1"/>
    <property type="molecule type" value="Genomic_DNA"/>
</dbReference>
<dbReference type="PANTHER" id="PTHR33988:SF1">
    <property type="entry name" value="ENDORIBONUCLEASE MAZF7-RELATED"/>
    <property type="match status" value="1"/>
</dbReference>
<comment type="function">
    <text evidence="3">Toxic component of a type II toxin-antitoxin (TA) system.</text>
</comment>
<dbReference type="InterPro" id="IPR011067">
    <property type="entry name" value="Plasmid_toxin/cell-grow_inhib"/>
</dbReference>
<proteinExistence type="inferred from homology"/>
<keyword evidence="3" id="KW-0255">Endonuclease</keyword>
<organism evidence="4">
    <name type="scientific">Planktothricoides sp. SpSt-374</name>
    <dbReference type="NCBI Taxonomy" id="2282167"/>
    <lineage>
        <taxon>Bacteria</taxon>
        <taxon>Bacillati</taxon>
        <taxon>Cyanobacteriota</taxon>
        <taxon>Cyanophyceae</taxon>
        <taxon>Oscillatoriophycideae</taxon>
        <taxon>Oscillatoriales</taxon>
        <taxon>Oscillatoriaceae</taxon>
        <taxon>Planktothricoides</taxon>
    </lineage>
</organism>
<dbReference type="GO" id="GO:0016075">
    <property type="term" value="P:rRNA catabolic process"/>
    <property type="evidence" value="ECO:0007669"/>
    <property type="project" value="TreeGrafter"/>
</dbReference>
<sequence>MAERIKLKRGTIIDVNLDPTKGSETGKIRPCIVVTNNTYNERVPVIQVVPITGWSDKKVKITTNVEILPSSSNGLTKQSIADCLQTRPIDYRSRFVAIRGELEPELLLKIDNALRTVFAL</sequence>
<comment type="caution">
    <text evidence="4">The sequence shown here is derived from an EMBL/GenBank/DDBJ whole genome shotgun (WGS) entry which is preliminary data.</text>
</comment>
<dbReference type="GO" id="GO:0004521">
    <property type="term" value="F:RNA endonuclease activity"/>
    <property type="evidence" value="ECO:0007669"/>
    <property type="project" value="TreeGrafter"/>
</dbReference>
<keyword evidence="3" id="KW-0540">Nuclease</keyword>
<dbReference type="GO" id="GO:0006402">
    <property type="term" value="P:mRNA catabolic process"/>
    <property type="evidence" value="ECO:0007669"/>
    <property type="project" value="TreeGrafter"/>
</dbReference>
<evidence type="ECO:0000256" key="3">
    <source>
        <dbReference type="PIRNR" id="PIRNR033490"/>
    </source>
</evidence>
<reference evidence="4" key="1">
    <citation type="journal article" date="2020" name="mSystems">
        <title>Genome- and Community-Level Interaction Insights into Carbon Utilization and Element Cycling Functions of Hydrothermarchaeota in Hydrothermal Sediment.</title>
        <authorList>
            <person name="Zhou Z."/>
            <person name="Liu Y."/>
            <person name="Xu W."/>
            <person name="Pan J."/>
            <person name="Luo Z.H."/>
            <person name="Li M."/>
        </authorList>
    </citation>
    <scope>NUCLEOTIDE SEQUENCE [LARGE SCALE GENOMIC DNA]</scope>
    <source>
        <strain evidence="4">SpSt-374</strain>
    </source>
</reference>
<dbReference type="SUPFAM" id="SSF50118">
    <property type="entry name" value="Cell growth inhibitor/plasmid maintenance toxic component"/>
    <property type="match status" value="1"/>
</dbReference>
<dbReference type="PIRSF" id="PIRSF033490">
    <property type="entry name" value="MazF"/>
    <property type="match status" value="1"/>
</dbReference>
<dbReference type="PANTHER" id="PTHR33988">
    <property type="entry name" value="ENDORIBONUCLEASE MAZF-RELATED"/>
    <property type="match status" value="1"/>
</dbReference>
<evidence type="ECO:0000256" key="2">
    <source>
        <dbReference type="ARBA" id="ARBA00022649"/>
    </source>
</evidence>
<keyword evidence="3" id="KW-0378">Hydrolase</keyword>